<feature type="region of interest" description="Disordered" evidence="1">
    <location>
        <begin position="51"/>
        <end position="82"/>
    </location>
</feature>
<accession>A0A9P4J075</accession>
<protein>
    <submittedName>
        <fullName evidence="2">Glycosyltransferase family 8 protein</fullName>
    </submittedName>
</protein>
<proteinExistence type="predicted"/>
<sequence length="361" mass="39687">MRKLLLSSSQVSVLLSCFIALAFTSLLFCTGVLLQHRTVSSLRGSLSPSIPQILSSHPSPPSRISPRSQSSSLDPPSPPTEVTWSRLSHTSYITQHSELCSTLLLFSHLHALRSPARRVLYFPTSWAADLSAQLLHGQHIDDPYLALTHKLLRLAARRYHVELRPVDGDRPLATLLGQEDVDRTLVVRTPGWPLDVAGLDRVLGYASMEEGKVGLARRQGTGEVDALLLSSASAVDEVLRSVPTGGKEKGVLDGEELSWLSGHAAARVVELANLTQSIGALHGVVKGEKFNQTEFLKDGRAWLTFTDEKLPAGPEVEVPFDMKVKARPKNKDAEWLWTSLYGDYAEKRREVCGLGLEGWYT</sequence>
<dbReference type="EMBL" id="ML996090">
    <property type="protein sequence ID" value="KAF2150003.1"/>
    <property type="molecule type" value="Genomic_DNA"/>
</dbReference>
<evidence type="ECO:0000313" key="3">
    <source>
        <dbReference type="Proteomes" id="UP000799439"/>
    </source>
</evidence>
<evidence type="ECO:0000313" key="2">
    <source>
        <dbReference type="EMBL" id="KAF2150003.1"/>
    </source>
</evidence>
<dbReference type="AlphaFoldDB" id="A0A9P4J075"/>
<comment type="caution">
    <text evidence="2">The sequence shown here is derived from an EMBL/GenBank/DDBJ whole genome shotgun (WGS) entry which is preliminary data.</text>
</comment>
<dbReference type="PROSITE" id="PS51257">
    <property type="entry name" value="PROKAR_LIPOPROTEIN"/>
    <property type="match status" value="1"/>
</dbReference>
<reference evidence="2" key="1">
    <citation type="journal article" date="2020" name="Stud. Mycol.">
        <title>101 Dothideomycetes genomes: a test case for predicting lifestyles and emergence of pathogens.</title>
        <authorList>
            <person name="Haridas S."/>
            <person name="Albert R."/>
            <person name="Binder M."/>
            <person name="Bloem J."/>
            <person name="Labutti K."/>
            <person name="Salamov A."/>
            <person name="Andreopoulos B."/>
            <person name="Baker S."/>
            <person name="Barry K."/>
            <person name="Bills G."/>
            <person name="Bluhm B."/>
            <person name="Cannon C."/>
            <person name="Castanera R."/>
            <person name="Culley D."/>
            <person name="Daum C."/>
            <person name="Ezra D."/>
            <person name="Gonzalez J."/>
            <person name="Henrissat B."/>
            <person name="Kuo A."/>
            <person name="Liang C."/>
            <person name="Lipzen A."/>
            <person name="Lutzoni F."/>
            <person name="Magnuson J."/>
            <person name="Mondo S."/>
            <person name="Nolan M."/>
            <person name="Ohm R."/>
            <person name="Pangilinan J."/>
            <person name="Park H.-J."/>
            <person name="Ramirez L."/>
            <person name="Alfaro M."/>
            <person name="Sun H."/>
            <person name="Tritt A."/>
            <person name="Yoshinaga Y."/>
            <person name="Zwiers L.-H."/>
            <person name="Turgeon B."/>
            <person name="Goodwin S."/>
            <person name="Spatafora J."/>
            <person name="Crous P."/>
            <person name="Grigoriev I."/>
        </authorList>
    </citation>
    <scope>NUCLEOTIDE SEQUENCE</scope>
    <source>
        <strain evidence="2">CBS 260.36</strain>
    </source>
</reference>
<evidence type="ECO:0000256" key="1">
    <source>
        <dbReference type="SAM" id="MobiDB-lite"/>
    </source>
</evidence>
<organism evidence="2 3">
    <name type="scientific">Myriangium duriaei CBS 260.36</name>
    <dbReference type="NCBI Taxonomy" id="1168546"/>
    <lineage>
        <taxon>Eukaryota</taxon>
        <taxon>Fungi</taxon>
        <taxon>Dikarya</taxon>
        <taxon>Ascomycota</taxon>
        <taxon>Pezizomycotina</taxon>
        <taxon>Dothideomycetes</taxon>
        <taxon>Dothideomycetidae</taxon>
        <taxon>Myriangiales</taxon>
        <taxon>Myriangiaceae</taxon>
        <taxon>Myriangium</taxon>
    </lineage>
</organism>
<gene>
    <name evidence="2" type="ORF">K461DRAFT_315048</name>
</gene>
<dbReference type="Proteomes" id="UP000799439">
    <property type="component" value="Unassembled WGS sequence"/>
</dbReference>
<name>A0A9P4J075_9PEZI</name>
<dbReference type="OrthoDB" id="5367275at2759"/>
<keyword evidence="3" id="KW-1185">Reference proteome</keyword>
<feature type="compositionally biased region" description="Low complexity" evidence="1">
    <location>
        <begin position="64"/>
        <end position="74"/>
    </location>
</feature>